<keyword evidence="7" id="KW-1185">Reference proteome</keyword>
<evidence type="ECO:0000313" key="6">
    <source>
        <dbReference type="EMBL" id="GFN98631.1"/>
    </source>
</evidence>
<feature type="repeat" description="TPR" evidence="3">
    <location>
        <begin position="1437"/>
        <end position="1470"/>
    </location>
</feature>
<dbReference type="InterPro" id="IPR050498">
    <property type="entry name" value="Ycf3"/>
</dbReference>
<feature type="compositionally biased region" description="Acidic residues" evidence="5">
    <location>
        <begin position="823"/>
        <end position="839"/>
    </location>
</feature>
<feature type="repeat" description="TPR" evidence="3">
    <location>
        <begin position="1403"/>
        <end position="1436"/>
    </location>
</feature>
<dbReference type="InterPro" id="IPR011990">
    <property type="entry name" value="TPR-like_helical_dom_sf"/>
</dbReference>
<organism evidence="6 7">
    <name type="scientific">Plakobranchus ocellatus</name>
    <dbReference type="NCBI Taxonomy" id="259542"/>
    <lineage>
        <taxon>Eukaryota</taxon>
        <taxon>Metazoa</taxon>
        <taxon>Spiralia</taxon>
        <taxon>Lophotrochozoa</taxon>
        <taxon>Mollusca</taxon>
        <taxon>Gastropoda</taxon>
        <taxon>Heterobranchia</taxon>
        <taxon>Euthyneura</taxon>
        <taxon>Panpulmonata</taxon>
        <taxon>Sacoglossa</taxon>
        <taxon>Placobranchoidea</taxon>
        <taxon>Plakobranchidae</taxon>
        <taxon>Plakobranchus</taxon>
    </lineage>
</organism>
<keyword evidence="1" id="KW-0677">Repeat</keyword>
<feature type="compositionally biased region" description="Acidic residues" evidence="5">
    <location>
        <begin position="1192"/>
        <end position="1201"/>
    </location>
</feature>
<evidence type="ECO:0000313" key="7">
    <source>
        <dbReference type="Proteomes" id="UP000735302"/>
    </source>
</evidence>
<dbReference type="PROSITE" id="PS50005">
    <property type="entry name" value="TPR"/>
    <property type="match status" value="5"/>
</dbReference>
<evidence type="ECO:0000256" key="4">
    <source>
        <dbReference type="SAM" id="Coils"/>
    </source>
</evidence>
<proteinExistence type="predicted"/>
<feature type="region of interest" description="Disordered" evidence="5">
    <location>
        <begin position="1189"/>
        <end position="1221"/>
    </location>
</feature>
<dbReference type="Proteomes" id="UP000735302">
    <property type="component" value="Unassembled WGS sequence"/>
</dbReference>
<feature type="region of interest" description="Disordered" evidence="5">
    <location>
        <begin position="213"/>
        <end position="233"/>
    </location>
</feature>
<feature type="region of interest" description="Disordered" evidence="5">
    <location>
        <begin position="433"/>
        <end position="490"/>
    </location>
</feature>
<name>A0AAV3ZVN9_9GAST</name>
<feature type="repeat" description="TPR" evidence="3">
    <location>
        <begin position="1267"/>
        <end position="1300"/>
    </location>
</feature>
<evidence type="ECO:0000256" key="3">
    <source>
        <dbReference type="PROSITE-ProRule" id="PRU00339"/>
    </source>
</evidence>
<sequence length="1520" mass="170829">MLILQTLQPQVCHSVIMENIREGGRTIRLNTNRREEVSMLQELKDVNNKTLKEIVAKRRQKQQETPDEEEVYKRKMGPQFMPEPPKRERKSHPIFHDDIKTKDFKKDQYLVMPTVPAYSPVDPGPKIVLESRTRKYPYVHKKLTTTEEMKKPRVSTLGVLPVRSSSEIISLNVMMEGARAPVKVDKNAPGLYAIPQEPKLYNTPASSFVVPKLPVSKDRGSDSERIPEGIPKSAKAEIKASKVEELLADSSKTENITRKPAIFAGEGTSLTVKFHERAKPAPKPSFLKDKYKTARGLETASRPSTGASMRSSLMSGDLTLPDEAVYKKYDDAISHMDDGDDVETAVGAANKSMSSRPDSVKSVKELLEEAKRIASPDKRKIAQKPDVEVEEKRGERTVDEIIASLRDQSAYQMETAADRKIKEIMGRVMSRTNANLSLDERDDGGATDEESMAAGTDGGESLLGVPATDLDLKSSPAMTPDASSLKGDSPRVEGVSIASADAFGGSMKDIVAAQEQIIEESEGDGVSVTTKTTETVPGGLDQAEGEEGNESDQSEDYVDLDYQNVGLDYVELEQAWEDLLAPTEATNEDILNVQGEQKDLQGRGLPGPPYPGSKSNVLAPSVSFLATWGPATSRTKKEEAGEIKGKIAKEYSKNIHHFCRMSSEYQLPAELMHAGRKYHTPDRFPSVMPDQPYRFQSGELSPLLESESPSASSSVRMEQAAQRVVVEAHKKQMEERGGGGLAALDMGPTSLLEWQQRAENMLNESEVLEGGRATVRTDESQVYWNPAPPKLGATSNSVRQILFPQYCVEELDEFGRVRVPVPGDEESDSSEEEEEEAISPEDKAAIERTVRRRHNSSETLTAFSREKTLVSMYSKMDGDPSDKASSYVADGAETEDGDIAAALSVVDGEATTSVVIPVADADTVGVGVDGTPAAQGDDEDELAAQIGDSQSVDARPSSKNERAITQQRPFSAPNLVALDDDTLIVPQDFNTAIHEITEQKRLLEKAKRQFRVQEAFDELEQMEKLEQLELKEQKEKQGEEQAVTQETPEEPEDYNILTVRHPPKPTEEELTPAEKALLAGRNYVILPKKKKKKRGRRTMDVAKIEAVEKMLTEMPPNRLKRHGSMPKLNKIVDREMRVSWHVRSYRASIPDLLNFDEYRTRKRMPVSEDEREWVRSIWNKWFDEVFPPTPEVSEDEDEEVEEATHEAVEKKEEKKKKKDPISDILSQDVEEIDPIVDTPENAQIYQILCEEIEKLSGEIEKMYNPSAFHFCRRGALYRKIGQLRKAENDLDRAISMEPGLLDAYWHRHLLYILQDRKSAALEDLNFIMKTNKNHSGAYRSMAEIYKRQGDITMAIINYSSAIKYNPLDHEAYYQRAQLYEQRGDVLLAMEDYTKAMRIMPSRTDAIMKHGMYYFENENWTHAVNDFTELLRVDPLNSTAYLYRGRAYAKMNNWVPAVHDLSSAIHLDPYSWQAFYQRACILRKAHPMRALQDYSVSLLLNDSEENLMSYLHRGILYNALG</sequence>
<feature type="compositionally biased region" description="Acidic residues" evidence="5">
    <location>
        <begin position="440"/>
        <end position="451"/>
    </location>
</feature>
<evidence type="ECO:0000256" key="1">
    <source>
        <dbReference type="ARBA" id="ARBA00022737"/>
    </source>
</evidence>
<feature type="compositionally biased region" description="Basic and acidic residues" evidence="5">
    <location>
        <begin position="215"/>
        <end position="227"/>
    </location>
</feature>
<feature type="compositionally biased region" description="Acidic residues" evidence="5">
    <location>
        <begin position="543"/>
        <end position="555"/>
    </location>
</feature>
<feature type="compositionally biased region" description="Basic and acidic residues" evidence="5">
    <location>
        <begin position="840"/>
        <end position="849"/>
    </location>
</feature>
<feature type="region of interest" description="Disordered" evidence="5">
    <location>
        <begin position="818"/>
        <end position="857"/>
    </location>
</feature>
<feature type="coiled-coil region" evidence="4">
    <location>
        <begin position="989"/>
        <end position="1042"/>
    </location>
</feature>
<dbReference type="InterPro" id="IPR019734">
    <property type="entry name" value="TPR_rpt"/>
</dbReference>
<feature type="region of interest" description="Disordered" evidence="5">
    <location>
        <begin position="522"/>
        <end position="555"/>
    </location>
</feature>
<feature type="repeat" description="TPR" evidence="3">
    <location>
        <begin position="1369"/>
        <end position="1402"/>
    </location>
</feature>
<dbReference type="Gene3D" id="1.25.40.10">
    <property type="entry name" value="Tetratricopeptide repeat domain"/>
    <property type="match status" value="2"/>
</dbReference>
<dbReference type="EMBL" id="BLXT01002861">
    <property type="protein sequence ID" value="GFN98631.1"/>
    <property type="molecule type" value="Genomic_DNA"/>
</dbReference>
<dbReference type="PANTHER" id="PTHR44858:SF1">
    <property type="entry name" value="UDP-N-ACETYLGLUCOSAMINE--PEPTIDE N-ACETYLGLUCOSAMINYLTRANSFERASE SPINDLY-RELATED"/>
    <property type="match status" value="1"/>
</dbReference>
<dbReference type="SUPFAM" id="SSF48452">
    <property type="entry name" value="TPR-like"/>
    <property type="match status" value="1"/>
</dbReference>
<keyword evidence="4" id="KW-0175">Coiled coil</keyword>
<comment type="caution">
    <text evidence="6">The sequence shown here is derived from an EMBL/GenBank/DDBJ whole genome shotgun (WGS) entry which is preliminary data.</text>
</comment>
<feature type="repeat" description="TPR" evidence="3">
    <location>
        <begin position="1335"/>
        <end position="1368"/>
    </location>
</feature>
<evidence type="ECO:0000256" key="5">
    <source>
        <dbReference type="SAM" id="MobiDB-lite"/>
    </source>
</evidence>
<dbReference type="Pfam" id="PF13432">
    <property type="entry name" value="TPR_16"/>
    <property type="match status" value="2"/>
</dbReference>
<reference evidence="6 7" key="1">
    <citation type="journal article" date="2021" name="Elife">
        <title>Chloroplast acquisition without the gene transfer in kleptoplastic sea slugs, Plakobranchus ocellatus.</title>
        <authorList>
            <person name="Maeda T."/>
            <person name="Takahashi S."/>
            <person name="Yoshida T."/>
            <person name="Shimamura S."/>
            <person name="Takaki Y."/>
            <person name="Nagai Y."/>
            <person name="Toyoda A."/>
            <person name="Suzuki Y."/>
            <person name="Arimoto A."/>
            <person name="Ishii H."/>
            <person name="Satoh N."/>
            <person name="Nishiyama T."/>
            <person name="Hasebe M."/>
            <person name="Maruyama T."/>
            <person name="Minagawa J."/>
            <person name="Obokata J."/>
            <person name="Shigenobu S."/>
        </authorList>
    </citation>
    <scope>NUCLEOTIDE SEQUENCE [LARGE SCALE GENOMIC DNA]</scope>
</reference>
<protein>
    <submittedName>
        <fullName evidence="6">Tetratricopeptide repeat protein 6</fullName>
    </submittedName>
</protein>
<feature type="compositionally biased region" description="Basic and acidic residues" evidence="5">
    <location>
        <begin position="1202"/>
        <end position="1212"/>
    </location>
</feature>
<feature type="region of interest" description="Disordered" evidence="5">
    <location>
        <begin position="57"/>
        <end position="91"/>
    </location>
</feature>
<evidence type="ECO:0000256" key="2">
    <source>
        <dbReference type="ARBA" id="ARBA00022803"/>
    </source>
</evidence>
<gene>
    <name evidence="6" type="ORF">PoB_002513700</name>
</gene>
<dbReference type="PANTHER" id="PTHR44858">
    <property type="entry name" value="TETRATRICOPEPTIDE REPEAT PROTEIN 6"/>
    <property type="match status" value="1"/>
</dbReference>
<keyword evidence="2 3" id="KW-0802">TPR repeat</keyword>
<feature type="non-terminal residue" evidence="6">
    <location>
        <position position="1520"/>
    </location>
</feature>
<accession>A0AAV3ZVN9</accession>
<dbReference type="SMART" id="SM00028">
    <property type="entry name" value="TPR"/>
    <property type="match status" value="6"/>
</dbReference>